<accession>A0A6P7U4X4</accession>
<dbReference type="Gene3D" id="1.10.150.900">
    <property type="match status" value="1"/>
</dbReference>
<dbReference type="InterPro" id="IPR002933">
    <property type="entry name" value="Peptidase_M20"/>
</dbReference>
<dbReference type="InterPro" id="IPR001261">
    <property type="entry name" value="ArgE/DapE_CS"/>
</dbReference>
<dbReference type="KEGG" id="osn:115230562"/>
<dbReference type="Pfam" id="PF01546">
    <property type="entry name" value="Peptidase_M20"/>
    <property type="match status" value="1"/>
</dbReference>
<organism evidence="2 3">
    <name type="scientific">Octopus sinensis</name>
    <name type="common">East Asian common octopus</name>
    <dbReference type="NCBI Taxonomy" id="2607531"/>
    <lineage>
        <taxon>Eukaryota</taxon>
        <taxon>Metazoa</taxon>
        <taxon>Spiralia</taxon>
        <taxon>Lophotrochozoa</taxon>
        <taxon>Mollusca</taxon>
        <taxon>Cephalopoda</taxon>
        <taxon>Coleoidea</taxon>
        <taxon>Octopodiformes</taxon>
        <taxon>Octopoda</taxon>
        <taxon>Incirrata</taxon>
        <taxon>Octopodidae</taxon>
        <taxon>Octopus</taxon>
    </lineage>
</organism>
<dbReference type="RefSeq" id="XP_029656572.1">
    <property type="nucleotide sequence ID" value="XM_029800712.1"/>
</dbReference>
<dbReference type="Proteomes" id="UP000515154">
    <property type="component" value="Unplaced"/>
</dbReference>
<gene>
    <name evidence="3" type="primary">LOC115230562</name>
</gene>
<dbReference type="PROSITE" id="PS00758">
    <property type="entry name" value="ARGE_DAPE_CPG2_1"/>
    <property type="match status" value="1"/>
</dbReference>
<dbReference type="InterPro" id="IPR052083">
    <property type="entry name" value="Aminoacylase-1_M20A"/>
</dbReference>
<dbReference type="Gene3D" id="3.40.630.10">
    <property type="entry name" value="Zn peptidases"/>
    <property type="match status" value="1"/>
</dbReference>
<sequence>MVDAFREYLRFPTVQPDPDYGPAVKFLSDLALGIGLQLTVLEFYPTKLILVIKWQGNDPEAESILLNSHMDVVPVYREKWTFDPFGAEMDNDGNIYARGSQYNLSAIMKDENLKSCYETVNFRNPGMKLGDVTTVNLTVLEGGVQTNVIPATLSAILNFSPMNNTPVLPHDHDEYLNVDTFLRGIDIYQIILQKIST</sequence>
<dbReference type="SUPFAM" id="SSF53187">
    <property type="entry name" value="Zn-dependent exopeptidases"/>
    <property type="match status" value="1"/>
</dbReference>
<dbReference type="PANTHER" id="PTHR45892:SF1">
    <property type="entry name" value="AMINOACYLASE-1"/>
    <property type="match status" value="1"/>
</dbReference>
<dbReference type="AlphaFoldDB" id="A0A6P7U4X4"/>
<evidence type="ECO:0000313" key="2">
    <source>
        <dbReference type="Proteomes" id="UP000515154"/>
    </source>
</evidence>
<reference evidence="3" key="1">
    <citation type="submission" date="2025-08" db="UniProtKB">
        <authorList>
            <consortium name="RefSeq"/>
        </authorList>
    </citation>
    <scope>IDENTIFICATION</scope>
</reference>
<protein>
    <submittedName>
        <fullName evidence="3">Aminoacylase-1-like</fullName>
    </submittedName>
</protein>
<keyword evidence="1" id="KW-0378">Hydrolase</keyword>
<name>A0A6P7U4X4_9MOLL</name>
<evidence type="ECO:0000256" key="1">
    <source>
        <dbReference type="ARBA" id="ARBA00022801"/>
    </source>
</evidence>
<keyword evidence="2" id="KW-1185">Reference proteome</keyword>
<evidence type="ECO:0000313" key="3">
    <source>
        <dbReference type="RefSeq" id="XP_029656572.1"/>
    </source>
</evidence>
<dbReference type="GO" id="GO:0004046">
    <property type="term" value="F:aminoacylase activity"/>
    <property type="evidence" value="ECO:0007669"/>
    <property type="project" value="TreeGrafter"/>
</dbReference>
<dbReference type="PANTHER" id="PTHR45892">
    <property type="entry name" value="AMINOACYLASE-1"/>
    <property type="match status" value="1"/>
</dbReference>
<proteinExistence type="predicted"/>